<evidence type="ECO:0000313" key="6">
    <source>
        <dbReference type="EMBL" id="SFO25294.1"/>
    </source>
</evidence>
<dbReference type="EMBL" id="FOUP01000011">
    <property type="protein sequence ID" value="SFO25294.1"/>
    <property type="molecule type" value="Genomic_DNA"/>
</dbReference>
<dbReference type="SMART" id="SM00347">
    <property type="entry name" value="HTH_MARR"/>
    <property type="match status" value="1"/>
</dbReference>
<keyword evidence="1" id="KW-0805">Transcription regulation</keyword>
<feature type="domain" description="HTH marR-type" evidence="4">
    <location>
        <begin position="5"/>
        <end position="138"/>
    </location>
</feature>
<proteinExistence type="predicted"/>
<protein>
    <submittedName>
        <fullName evidence="5">DNA-binding MarR family transcriptional regulator</fullName>
    </submittedName>
    <submittedName>
        <fullName evidence="6">DNA-binding transcriptional regulator, MarR family</fullName>
    </submittedName>
</protein>
<dbReference type="SUPFAM" id="SSF46785">
    <property type="entry name" value="Winged helix' DNA-binding domain"/>
    <property type="match status" value="1"/>
</dbReference>
<dbReference type="OrthoDB" id="4629660at2"/>
<dbReference type="GO" id="GO:0006950">
    <property type="term" value="P:response to stress"/>
    <property type="evidence" value="ECO:0007669"/>
    <property type="project" value="TreeGrafter"/>
</dbReference>
<dbReference type="InterPro" id="IPR036390">
    <property type="entry name" value="WH_DNA-bd_sf"/>
</dbReference>
<dbReference type="RefSeq" id="WP_093156247.1">
    <property type="nucleotide sequence ID" value="NZ_FOUP01000011.1"/>
</dbReference>
<name>A0A1I5FNF7_9PSEU</name>
<dbReference type="PANTHER" id="PTHR33164:SF64">
    <property type="entry name" value="TRANSCRIPTIONAL REGULATOR SLYA"/>
    <property type="match status" value="1"/>
</dbReference>
<dbReference type="GO" id="GO:0003700">
    <property type="term" value="F:DNA-binding transcription factor activity"/>
    <property type="evidence" value="ECO:0007669"/>
    <property type="project" value="InterPro"/>
</dbReference>
<dbReference type="Proteomes" id="UP000199398">
    <property type="component" value="Unassembled WGS sequence"/>
</dbReference>
<dbReference type="Proteomes" id="UP000270697">
    <property type="component" value="Unassembled WGS sequence"/>
</dbReference>
<sequence>MRAATTALAGPLVRAARAVVADVEQVLKPEDLTFDQWLVLDALATDSGLAMAELAERTATPGPTLTRLVDRLVTNALLYREVDPADRRKVLVHLSRRGQNAHRRIAPRVAAVERELLTGLRSGAGLLDSLNDLAEGRP</sequence>
<organism evidence="6 7">
    <name type="scientific">Saccharopolyspora antimicrobica</name>
    <dbReference type="NCBI Taxonomy" id="455193"/>
    <lineage>
        <taxon>Bacteria</taxon>
        <taxon>Bacillati</taxon>
        <taxon>Actinomycetota</taxon>
        <taxon>Actinomycetes</taxon>
        <taxon>Pseudonocardiales</taxon>
        <taxon>Pseudonocardiaceae</taxon>
        <taxon>Saccharopolyspora</taxon>
    </lineage>
</organism>
<dbReference type="InterPro" id="IPR036388">
    <property type="entry name" value="WH-like_DNA-bd_sf"/>
</dbReference>
<gene>
    <name evidence="5" type="ORF">ATL45_0490</name>
    <name evidence="6" type="ORF">SAMN05421805_111163</name>
</gene>
<dbReference type="InterPro" id="IPR000835">
    <property type="entry name" value="HTH_MarR-typ"/>
</dbReference>
<evidence type="ECO:0000256" key="2">
    <source>
        <dbReference type="ARBA" id="ARBA00023125"/>
    </source>
</evidence>
<evidence type="ECO:0000256" key="1">
    <source>
        <dbReference type="ARBA" id="ARBA00023015"/>
    </source>
</evidence>
<evidence type="ECO:0000256" key="3">
    <source>
        <dbReference type="ARBA" id="ARBA00023163"/>
    </source>
</evidence>
<dbReference type="Pfam" id="PF12802">
    <property type="entry name" value="MarR_2"/>
    <property type="match status" value="1"/>
</dbReference>
<dbReference type="EMBL" id="RBXX01000002">
    <property type="protein sequence ID" value="RKT82245.1"/>
    <property type="molecule type" value="Genomic_DNA"/>
</dbReference>
<keyword evidence="2 6" id="KW-0238">DNA-binding</keyword>
<dbReference type="AlphaFoldDB" id="A0A1I5FNF7"/>
<evidence type="ECO:0000313" key="5">
    <source>
        <dbReference type="EMBL" id="RKT82245.1"/>
    </source>
</evidence>
<keyword evidence="3" id="KW-0804">Transcription</keyword>
<dbReference type="PANTHER" id="PTHR33164">
    <property type="entry name" value="TRANSCRIPTIONAL REGULATOR, MARR FAMILY"/>
    <property type="match status" value="1"/>
</dbReference>
<dbReference type="STRING" id="455193.SAMN05421805_111163"/>
<dbReference type="GO" id="GO:0003677">
    <property type="term" value="F:DNA binding"/>
    <property type="evidence" value="ECO:0007669"/>
    <property type="project" value="UniProtKB-KW"/>
</dbReference>
<reference evidence="5 8" key="2">
    <citation type="submission" date="2018-10" db="EMBL/GenBank/DDBJ databases">
        <title>Sequencing the genomes of 1000 actinobacteria strains.</title>
        <authorList>
            <person name="Klenk H.-P."/>
        </authorList>
    </citation>
    <scope>NUCLEOTIDE SEQUENCE [LARGE SCALE GENOMIC DNA]</scope>
    <source>
        <strain evidence="5 8">DSM 45119</strain>
    </source>
</reference>
<evidence type="ECO:0000313" key="7">
    <source>
        <dbReference type="Proteomes" id="UP000199398"/>
    </source>
</evidence>
<dbReference type="Gene3D" id="1.10.10.10">
    <property type="entry name" value="Winged helix-like DNA-binding domain superfamily/Winged helix DNA-binding domain"/>
    <property type="match status" value="1"/>
</dbReference>
<dbReference type="PROSITE" id="PS50995">
    <property type="entry name" value="HTH_MARR_2"/>
    <property type="match status" value="1"/>
</dbReference>
<reference evidence="6 7" key="1">
    <citation type="submission" date="2016-10" db="EMBL/GenBank/DDBJ databases">
        <authorList>
            <person name="de Groot N.N."/>
        </authorList>
    </citation>
    <scope>NUCLEOTIDE SEQUENCE [LARGE SCALE GENOMIC DNA]</scope>
    <source>
        <strain evidence="6 7">CPCC 201259</strain>
    </source>
</reference>
<evidence type="ECO:0000313" key="8">
    <source>
        <dbReference type="Proteomes" id="UP000270697"/>
    </source>
</evidence>
<evidence type="ECO:0000259" key="4">
    <source>
        <dbReference type="PROSITE" id="PS50995"/>
    </source>
</evidence>
<accession>A0A1I5FNF7</accession>
<dbReference type="InterPro" id="IPR039422">
    <property type="entry name" value="MarR/SlyA-like"/>
</dbReference>
<keyword evidence="8" id="KW-1185">Reference proteome</keyword>